<accession>G0MBF9</accession>
<dbReference type="Proteomes" id="UP000008068">
    <property type="component" value="Unassembled WGS sequence"/>
</dbReference>
<dbReference type="EMBL" id="GL379788">
    <property type="protein sequence ID" value="EGT40735.1"/>
    <property type="molecule type" value="Genomic_DNA"/>
</dbReference>
<sequence length="76" mass="8505">MVKIHNYDPLPARIVAFQPLPTDPDFVPEQPAQEDPMEDDGPSGLCFVPYYIVQAFIFFGESCVAICGCEEMDADY</sequence>
<dbReference type="HOGENOM" id="CLU_2656649_0_0_1"/>
<reference evidence="2" key="1">
    <citation type="submission" date="2011-07" db="EMBL/GenBank/DDBJ databases">
        <authorList>
            <consortium name="Caenorhabditis brenneri Sequencing and Analysis Consortium"/>
            <person name="Wilson R.K."/>
        </authorList>
    </citation>
    <scope>NUCLEOTIDE SEQUENCE [LARGE SCALE GENOMIC DNA]</scope>
    <source>
        <strain evidence="2">PB2801</strain>
    </source>
</reference>
<proteinExistence type="predicted"/>
<evidence type="ECO:0000313" key="1">
    <source>
        <dbReference type="EMBL" id="EGT40735.1"/>
    </source>
</evidence>
<dbReference type="InParanoid" id="G0MBF9"/>
<keyword evidence="2" id="KW-1185">Reference proteome</keyword>
<dbReference type="AlphaFoldDB" id="G0MBF9"/>
<dbReference type="eggNOG" id="ENOG502TK7S">
    <property type="taxonomic scope" value="Eukaryota"/>
</dbReference>
<organism evidence="2">
    <name type="scientific">Caenorhabditis brenneri</name>
    <name type="common">Nematode worm</name>
    <dbReference type="NCBI Taxonomy" id="135651"/>
    <lineage>
        <taxon>Eukaryota</taxon>
        <taxon>Metazoa</taxon>
        <taxon>Ecdysozoa</taxon>
        <taxon>Nematoda</taxon>
        <taxon>Chromadorea</taxon>
        <taxon>Rhabditida</taxon>
        <taxon>Rhabditina</taxon>
        <taxon>Rhabditomorpha</taxon>
        <taxon>Rhabditoidea</taxon>
        <taxon>Rhabditidae</taxon>
        <taxon>Peloderinae</taxon>
        <taxon>Caenorhabditis</taxon>
    </lineage>
</organism>
<name>G0MBF9_CAEBE</name>
<gene>
    <name evidence="1" type="ORF">CAEBREN_20339</name>
</gene>
<evidence type="ECO:0000313" key="2">
    <source>
        <dbReference type="Proteomes" id="UP000008068"/>
    </source>
</evidence>
<protein>
    <submittedName>
        <fullName evidence="1">Uncharacterized protein</fullName>
    </submittedName>
</protein>